<protein>
    <submittedName>
        <fullName evidence="1">Uncharacterized protein</fullName>
    </submittedName>
</protein>
<dbReference type="RefSeq" id="XP_049179166.1">
    <property type="nucleotide sequence ID" value="XM_049325215.1"/>
</dbReference>
<reference evidence="1" key="1">
    <citation type="journal article" date="2022" name="DNA Res.">
        <title>Genome analysis of five recently described species of the CUG-Ser clade uncovers Candida theae as a new hybrid lineage with pathogenic potential in the Candida parapsilosis species complex.</title>
        <authorList>
            <person name="Mixao V."/>
            <person name="Del Olmo V."/>
            <person name="Hegedusova E."/>
            <person name="Saus E."/>
            <person name="Pryszcz L."/>
            <person name="Cillingova A."/>
            <person name="Nosek J."/>
            <person name="Gabaldon T."/>
        </authorList>
    </citation>
    <scope>NUCLEOTIDE SEQUENCE</scope>
    <source>
        <strain evidence="1">CBS 10844</strain>
    </source>
</reference>
<organism evidence="1 2">
    <name type="scientific">Candida oxycetoniae</name>
    <dbReference type="NCBI Taxonomy" id="497107"/>
    <lineage>
        <taxon>Eukaryota</taxon>
        <taxon>Fungi</taxon>
        <taxon>Dikarya</taxon>
        <taxon>Ascomycota</taxon>
        <taxon>Saccharomycotina</taxon>
        <taxon>Pichiomycetes</taxon>
        <taxon>Debaryomycetaceae</taxon>
        <taxon>Candida/Lodderomyces clade</taxon>
        <taxon>Candida</taxon>
    </lineage>
</organism>
<name>A0AAI9SVE5_9ASCO</name>
<gene>
    <name evidence="1" type="ORF">KGF56_003840</name>
</gene>
<dbReference type="EMBL" id="JAHUZD010000127">
    <property type="protein sequence ID" value="KAI3403419.2"/>
    <property type="molecule type" value="Genomic_DNA"/>
</dbReference>
<comment type="caution">
    <text evidence="1">The sequence shown here is derived from an EMBL/GenBank/DDBJ whole genome shotgun (WGS) entry which is preliminary data.</text>
</comment>
<evidence type="ECO:0000313" key="2">
    <source>
        <dbReference type="Proteomes" id="UP001202479"/>
    </source>
</evidence>
<accession>A0AAI9SVE5</accession>
<dbReference type="AlphaFoldDB" id="A0AAI9SVE5"/>
<proteinExistence type="predicted"/>
<sequence length="381" mass="43924">MDFEKSKYSIYAKENCQHLNNETSNKINYIESVKFVNPQIEKSAKNKITIAGSYAAESNSRLTDNLSYLEFISSLEVLFAHSYGLKCLEFSEIAPEFAFPKENKSSHSSMFKKRIVKTKRRLPKLILKSQSGWSIPLRDVHLSLVCKYFDYIDELQLVNFIIDSPISLDISVGMVTFTSCSYFHKKMKLPSSTFSDIATLKLDRMTNANSLSLIDLVKIENKKLNTLIIDLASSIFYTPGGGDFNFTKFNPFFKLLCSGEGGYAKLSTLILFNFDLFTYLQHDDVHNQDVDSWVEPPTNNFETFIKYISHMSKLVLVLKKTPVKVKTCKRCGFKEQQSDKMIETLTHDEWKIFLNPLEFQENVLQIQSYDYKILYSVSKYT</sequence>
<dbReference type="Proteomes" id="UP001202479">
    <property type="component" value="Unassembled WGS sequence"/>
</dbReference>
<keyword evidence="2" id="KW-1185">Reference proteome</keyword>
<evidence type="ECO:0000313" key="1">
    <source>
        <dbReference type="EMBL" id="KAI3403419.2"/>
    </source>
</evidence>
<dbReference type="GeneID" id="73381455"/>